<evidence type="ECO:0000256" key="2">
    <source>
        <dbReference type="ARBA" id="ARBA00034247"/>
    </source>
</evidence>
<gene>
    <name evidence="5" type="ORF">APORC_1833</name>
</gene>
<feature type="domain" description="GGDEF" evidence="4">
    <location>
        <begin position="76"/>
        <end position="204"/>
    </location>
</feature>
<name>A0A5C2HGY4_9BACT</name>
<dbReference type="Pfam" id="PF00990">
    <property type="entry name" value="GGDEF"/>
    <property type="match status" value="1"/>
</dbReference>
<reference evidence="5 6" key="2">
    <citation type="submission" date="2019-09" db="EMBL/GenBank/DDBJ databases">
        <title>Taxonomic note: a critical rebuttal of the proposed division of the genus Arcobacter into six genera, emended descriptions of Arcobacter anaerophilus and the genus Arcobacter, and an assessment of genus-level boundaries for Epsilonproteobacteria using in silico genomic comparator tools.</title>
        <authorList>
            <person name="On S.L.W."/>
            <person name="Miller W.G."/>
            <person name="Biggs P."/>
            <person name="Cornelius A."/>
            <person name="Vandamme P."/>
        </authorList>
    </citation>
    <scope>NUCLEOTIDE SEQUENCE [LARGE SCALE GENOMIC DNA]</scope>
    <source>
        <strain evidence="5 6">CCUG 56899</strain>
    </source>
</reference>
<feature type="transmembrane region" description="Helical" evidence="3">
    <location>
        <begin position="12"/>
        <end position="29"/>
    </location>
</feature>
<dbReference type="SMART" id="SM00267">
    <property type="entry name" value="GGDEF"/>
    <property type="match status" value="1"/>
</dbReference>
<dbReference type="Gene3D" id="3.30.70.270">
    <property type="match status" value="1"/>
</dbReference>
<evidence type="ECO:0000256" key="1">
    <source>
        <dbReference type="ARBA" id="ARBA00012528"/>
    </source>
</evidence>
<dbReference type="PANTHER" id="PTHR45138">
    <property type="entry name" value="REGULATORY COMPONENTS OF SENSORY TRANSDUCTION SYSTEM"/>
    <property type="match status" value="1"/>
</dbReference>
<dbReference type="PANTHER" id="PTHR45138:SF9">
    <property type="entry name" value="DIGUANYLATE CYCLASE DGCM-RELATED"/>
    <property type="match status" value="1"/>
</dbReference>
<evidence type="ECO:0000313" key="5">
    <source>
        <dbReference type="EMBL" id="QEP41394.1"/>
    </source>
</evidence>
<organism evidence="5 6">
    <name type="scientific">Arcobacter porcinus</name>
    <dbReference type="NCBI Taxonomy" id="1935204"/>
    <lineage>
        <taxon>Bacteria</taxon>
        <taxon>Pseudomonadati</taxon>
        <taxon>Campylobacterota</taxon>
        <taxon>Epsilonproteobacteria</taxon>
        <taxon>Campylobacterales</taxon>
        <taxon>Arcobacteraceae</taxon>
        <taxon>Arcobacter</taxon>
    </lineage>
</organism>
<dbReference type="PROSITE" id="PS50887">
    <property type="entry name" value="GGDEF"/>
    <property type="match status" value="1"/>
</dbReference>
<accession>A0A5C2HGY4</accession>
<dbReference type="KEGG" id="apoc:APORC_1833"/>
<dbReference type="SUPFAM" id="SSF55073">
    <property type="entry name" value="Nucleotide cyclase"/>
    <property type="match status" value="1"/>
</dbReference>
<dbReference type="FunFam" id="3.30.70.270:FF:000001">
    <property type="entry name" value="Diguanylate cyclase domain protein"/>
    <property type="match status" value="1"/>
</dbReference>
<dbReference type="InterPro" id="IPR050469">
    <property type="entry name" value="Diguanylate_Cyclase"/>
</dbReference>
<dbReference type="EMBL" id="CP036246">
    <property type="protein sequence ID" value="QEP41394.1"/>
    <property type="molecule type" value="Genomic_DNA"/>
</dbReference>
<keyword evidence="3" id="KW-1133">Transmembrane helix</keyword>
<dbReference type="CDD" id="cd01949">
    <property type="entry name" value="GGDEF"/>
    <property type="match status" value="1"/>
</dbReference>
<dbReference type="InterPro" id="IPR029787">
    <property type="entry name" value="Nucleotide_cyclase"/>
</dbReference>
<dbReference type="InterPro" id="IPR000160">
    <property type="entry name" value="GGDEF_dom"/>
</dbReference>
<dbReference type="AlphaFoldDB" id="A0A5C2HGY4"/>
<reference evidence="5 6" key="1">
    <citation type="submission" date="2019-09" db="EMBL/GenBank/DDBJ databases">
        <title>Complete genome sequencing of four Arcobacter species reveals a diverse suite of mobile elements.</title>
        <authorList>
            <person name="Miller W.G."/>
            <person name="Yee E."/>
            <person name="Bono J.L."/>
        </authorList>
    </citation>
    <scope>NUCLEOTIDE SEQUENCE [LARGE SCALE GENOMIC DNA]</scope>
    <source>
        <strain evidence="5 6">CCUG 56899</strain>
    </source>
</reference>
<keyword evidence="3" id="KW-0472">Membrane</keyword>
<evidence type="ECO:0000259" key="4">
    <source>
        <dbReference type="PROSITE" id="PS50887"/>
    </source>
</evidence>
<dbReference type="InterPro" id="IPR043128">
    <property type="entry name" value="Rev_trsase/Diguanyl_cyclase"/>
</dbReference>
<evidence type="ECO:0000256" key="3">
    <source>
        <dbReference type="SAM" id="Phobius"/>
    </source>
</evidence>
<protein>
    <recommendedName>
        <fullName evidence="1">diguanylate cyclase</fullName>
        <ecNumber evidence="1">2.7.7.65</ecNumber>
    </recommendedName>
</protein>
<dbReference type="EC" id="2.7.7.65" evidence="1"/>
<sequence length="204" mass="23949">MSLFLVQYQNEFFLILILLIIFIFLVNRIKYIDKIEKINKELMKISSIDYLTKINNRKSIDYFLNENIKIFERYRDDFSIIMIDIDKFKDINDTYGHLVGDNILIEFSELIRNSIREIDILGRFGGEEFIVICRKTKIDGALKLSEELRKKVAKHNFAVVDEITASFGIANYSAKDNLYTLLKRADTALYLAKTNGRNKVELIR</sequence>
<dbReference type="GO" id="GO:0052621">
    <property type="term" value="F:diguanylate cyclase activity"/>
    <property type="evidence" value="ECO:0007669"/>
    <property type="project" value="UniProtKB-EC"/>
</dbReference>
<proteinExistence type="predicted"/>
<evidence type="ECO:0000313" key="6">
    <source>
        <dbReference type="Proteomes" id="UP000322644"/>
    </source>
</evidence>
<keyword evidence="3" id="KW-0812">Transmembrane</keyword>
<dbReference type="Proteomes" id="UP000322644">
    <property type="component" value="Chromosome"/>
</dbReference>
<dbReference type="NCBIfam" id="TIGR00254">
    <property type="entry name" value="GGDEF"/>
    <property type="match status" value="1"/>
</dbReference>
<dbReference type="RefSeq" id="WP_066176886.1">
    <property type="nucleotide sequence ID" value="NZ_CP036246.2"/>
</dbReference>
<comment type="catalytic activity">
    <reaction evidence="2">
        <text>2 GTP = 3',3'-c-di-GMP + 2 diphosphate</text>
        <dbReference type="Rhea" id="RHEA:24898"/>
        <dbReference type="ChEBI" id="CHEBI:33019"/>
        <dbReference type="ChEBI" id="CHEBI:37565"/>
        <dbReference type="ChEBI" id="CHEBI:58805"/>
        <dbReference type="EC" id="2.7.7.65"/>
    </reaction>
</comment>